<evidence type="ECO:0008006" key="3">
    <source>
        <dbReference type="Google" id="ProtNLM"/>
    </source>
</evidence>
<sequence length="309" mass="35015">MLESVSTPRRRALRLAAGLGAWAAATPLVRAARPAALELAPRVFEEYVWSLHLPQTDAALLYQAYYAQRLRAAKSVGQLKSMTTREVAAAFDALYAIIFYTADQQVLAHLYQVYALLEQRMQVTPLQRQQTYNACYYCRRLDLARRLAQRFPDRLKTAPEIRMSTGAGVATPTLMHLVSGRSELFATAAPLPLRPTVLMITNPGCHFSQNAFTAMKDDPMLMRRLNGSLQLLAPHQMDLDVDDFIAWNQQYPSLPISLAYHWRGWTMLDMRQTPTFYFVKEGKVRHVMTGWRDNADKLHLADGLSAIDL</sequence>
<gene>
    <name evidence="1" type="ORF">GEV01_29670</name>
</gene>
<dbReference type="Proteomes" id="UP000444318">
    <property type="component" value="Unassembled WGS sequence"/>
</dbReference>
<evidence type="ECO:0000313" key="2">
    <source>
        <dbReference type="Proteomes" id="UP000444318"/>
    </source>
</evidence>
<dbReference type="AlphaFoldDB" id="A0A843SHC3"/>
<dbReference type="EMBL" id="WHUF01000012">
    <property type="protein sequence ID" value="MQA23699.1"/>
    <property type="molecule type" value="Genomic_DNA"/>
</dbReference>
<reference evidence="1 2" key="1">
    <citation type="submission" date="2019-10" db="EMBL/GenBank/DDBJ databases">
        <title>Two novel species isolated from a subtropical stream in China.</title>
        <authorList>
            <person name="Lu H."/>
        </authorList>
    </citation>
    <scope>NUCLEOTIDE SEQUENCE [LARGE SCALE GENOMIC DNA]</scope>
    <source>
        <strain evidence="1 2">FT103W</strain>
    </source>
</reference>
<keyword evidence="2" id="KW-1185">Reference proteome</keyword>
<comment type="caution">
    <text evidence="1">The sequence shown here is derived from an EMBL/GenBank/DDBJ whole genome shotgun (WGS) entry which is preliminary data.</text>
</comment>
<protein>
    <recommendedName>
        <fullName evidence="3">Thioredoxin domain-containing protein</fullName>
    </recommendedName>
</protein>
<dbReference type="PROSITE" id="PS51318">
    <property type="entry name" value="TAT"/>
    <property type="match status" value="1"/>
</dbReference>
<organism evidence="1 2">
    <name type="scientific">Rugamonas rivuli</name>
    <dbReference type="NCBI Taxonomy" id="2743358"/>
    <lineage>
        <taxon>Bacteria</taxon>
        <taxon>Pseudomonadati</taxon>
        <taxon>Pseudomonadota</taxon>
        <taxon>Betaproteobacteria</taxon>
        <taxon>Burkholderiales</taxon>
        <taxon>Oxalobacteraceae</taxon>
        <taxon>Telluria group</taxon>
        <taxon>Rugamonas</taxon>
    </lineage>
</organism>
<dbReference type="RefSeq" id="WP_152809878.1">
    <property type="nucleotide sequence ID" value="NZ_WHUF01000012.1"/>
</dbReference>
<proteinExistence type="predicted"/>
<accession>A0A843SHC3</accession>
<name>A0A843SHC3_9BURK</name>
<dbReference type="InterPro" id="IPR006311">
    <property type="entry name" value="TAT_signal"/>
</dbReference>
<evidence type="ECO:0000313" key="1">
    <source>
        <dbReference type="EMBL" id="MQA23699.1"/>
    </source>
</evidence>